<gene>
    <name evidence="2" type="ORF">CVT24_012670</name>
</gene>
<feature type="region of interest" description="Disordered" evidence="1">
    <location>
        <begin position="190"/>
        <end position="255"/>
    </location>
</feature>
<evidence type="ECO:0000256" key="1">
    <source>
        <dbReference type="SAM" id="MobiDB-lite"/>
    </source>
</evidence>
<evidence type="ECO:0000313" key="3">
    <source>
        <dbReference type="Proteomes" id="UP000284842"/>
    </source>
</evidence>
<feature type="compositionally biased region" description="Basic residues" evidence="1">
    <location>
        <begin position="234"/>
        <end position="243"/>
    </location>
</feature>
<name>A0A409YKA4_9AGAR</name>
<comment type="caution">
    <text evidence="2">The sequence shown here is derived from an EMBL/GenBank/DDBJ whole genome shotgun (WGS) entry which is preliminary data.</text>
</comment>
<feature type="compositionally biased region" description="Low complexity" evidence="1">
    <location>
        <begin position="194"/>
        <end position="209"/>
    </location>
</feature>
<reference evidence="2 3" key="1">
    <citation type="journal article" date="2018" name="Evol. Lett.">
        <title>Horizontal gene cluster transfer increased hallucinogenic mushroom diversity.</title>
        <authorList>
            <person name="Reynolds H.T."/>
            <person name="Vijayakumar V."/>
            <person name="Gluck-Thaler E."/>
            <person name="Korotkin H.B."/>
            <person name="Matheny P.B."/>
            <person name="Slot J.C."/>
        </authorList>
    </citation>
    <scope>NUCLEOTIDE SEQUENCE [LARGE SCALE GENOMIC DNA]</scope>
    <source>
        <strain evidence="2 3">2629</strain>
    </source>
</reference>
<organism evidence="2 3">
    <name type="scientific">Panaeolus cyanescens</name>
    <dbReference type="NCBI Taxonomy" id="181874"/>
    <lineage>
        <taxon>Eukaryota</taxon>
        <taxon>Fungi</taxon>
        <taxon>Dikarya</taxon>
        <taxon>Basidiomycota</taxon>
        <taxon>Agaricomycotina</taxon>
        <taxon>Agaricomycetes</taxon>
        <taxon>Agaricomycetidae</taxon>
        <taxon>Agaricales</taxon>
        <taxon>Agaricineae</taxon>
        <taxon>Galeropsidaceae</taxon>
        <taxon>Panaeolus</taxon>
    </lineage>
</organism>
<proteinExistence type="predicted"/>
<dbReference type="EMBL" id="NHTK01001061">
    <property type="protein sequence ID" value="PPR03503.1"/>
    <property type="molecule type" value="Genomic_DNA"/>
</dbReference>
<keyword evidence="3" id="KW-1185">Reference proteome</keyword>
<evidence type="ECO:0000313" key="2">
    <source>
        <dbReference type="EMBL" id="PPR03503.1"/>
    </source>
</evidence>
<dbReference type="Proteomes" id="UP000284842">
    <property type="component" value="Unassembled WGS sequence"/>
</dbReference>
<protein>
    <submittedName>
        <fullName evidence="2">Uncharacterized protein</fullName>
    </submittedName>
</protein>
<sequence>MATSPPWLEGWATSYLPATPSPPASPPALFFEGSSSPYRPHPPTKMMNTWHSWDAVPVNMLPITPPNTPVIPFQQVERSPPHTNIGHETPTINPHTAYQAALKLYSRSMEQDSMPPWYGNGPLYDEDEREYEIITCCTDYLLELPAHISRSEHVCPVVSPHPTHVRYLPGPESPRMDGFYTPRTSPFSLSGLTAGAPRSSGRAHAGGAADAEDDGWGGSGNESDDVISADSRSRPLKRKRRIPLSRSSPYRTESVERRLQDYDADAWTFPSPTPPTRFGRTQSDEDVVRILESRGDDNFIRGGDEERRAIRDFRRMMEMARESSRRFALGETWDDVFFVGPSPPSP</sequence>
<dbReference type="AlphaFoldDB" id="A0A409YKA4"/>
<dbReference type="InParanoid" id="A0A409YKA4"/>
<accession>A0A409YKA4</accession>